<sequence>MRARLDFDRINDDALAVLPALVARWLPDGHRAGGEWVALNPRRADHKPGSFKVNLTTGKWSDFATGDRGGDVVSLAAFLAGCTQAEAARNLADMLGTK</sequence>
<accession>A0ABU0MSV9</accession>
<proteinExistence type="predicted"/>
<dbReference type="EMBL" id="JAUSVU010000026">
    <property type="protein sequence ID" value="MDQ0536404.1"/>
    <property type="molecule type" value="Genomic_DNA"/>
</dbReference>
<organism evidence="1 2">
    <name type="scientific">Azospirillum picis</name>
    <dbReference type="NCBI Taxonomy" id="488438"/>
    <lineage>
        <taxon>Bacteria</taxon>
        <taxon>Pseudomonadati</taxon>
        <taxon>Pseudomonadota</taxon>
        <taxon>Alphaproteobacteria</taxon>
        <taxon>Rhodospirillales</taxon>
        <taxon>Azospirillaceae</taxon>
        <taxon>Azospirillum</taxon>
    </lineage>
</organism>
<dbReference type="Gene3D" id="3.90.580.10">
    <property type="entry name" value="Zinc finger, CHC2-type domain"/>
    <property type="match status" value="1"/>
</dbReference>
<dbReference type="Proteomes" id="UP001244552">
    <property type="component" value="Unassembled WGS sequence"/>
</dbReference>
<gene>
    <name evidence="1" type="ORF">QO018_005300</name>
</gene>
<reference evidence="1 2" key="1">
    <citation type="submission" date="2023-07" db="EMBL/GenBank/DDBJ databases">
        <title>Genomic Encyclopedia of Type Strains, Phase IV (KMG-IV): sequencing the most valuable type-strain genomes for metagenomic binning, comparative biology and taxonomic classification.</title>
        <authorList>
            <person name="Goeker M."/>
        </authorList>
    </citation>
    <scope>NUCLEOTIDE SEQUENCE [LARGE SCALE GENOMIC DNA]</scope>
    <source>
        <strain evidence="1 2">DSM 19922</strain>
    </source>
</reference>
<comment type="caution">
    <text evidence="1">The sequence shown here is derived from an EMBL/GenBank/DDBJ whole genome shotgun (WGS) entry which is preliminary data.</text>
</comment>
<evidence type="ECO:0000313" key="1">
    <source>
        <dbReference type="EMBL" id="MDQ0536404.1"/>
    </source>
</evidence>
<dbReference type="InterPro" id="IPR036977">
    <property type="entry name" value="DNA_primase_Znf_CHC2"/>
</dbReference>
<keyword evidence="2" id="KW-1185">Reference proteome</keyword>
<evidence type="ECO:0008006" key="3">
    <source>
        <dbReference type="Google" id="ProtNLM"/>
    </source>
</evidence>
<dbReference type="RefSeq" id="WP_209987012.1">
    <property type="nucleotide sequence ID" value="NZ_JAGINO010000020.1"/>
</dbReference>
<protein>
    <recommendedName>
        <fullName evidence="3">Zinc finger CHC2-type domain-containing protein</fullName>
    </recommendedName>
</protein>
<dbReference type="SUPFAM" id="SSF57783">
    <property type="entry name" value="Zinc beta-ribbon"/>
    <property type="match status" value="1"/>
</dbReference>
<name>A0ABU0MSV9_9PROT</name>
<evidence type="ECO:0000313" key="2">
    <source>
        <dbReference type="Proteomes" id="UP001244552"/>
    </source>
</evidence>